<proteinExistence type="predicted"/>
<comment type="caution">
    <text evidence="2">The sequence shown here is derived from an EMBL/GenBank/DDBJ whole genome shotgun (WGS) entry which is preliminary data.</text>
</comment>
<dbReference type="Pfam" id="PF24071">
    <property type="entry name" value="Phage_zn_bind_3"/>
    <property type="match status" value="1"/>
</dbReference>
<gene>
    <name evidence="2" type="ORF">GCM10023081_47070</name>
</gene>
<accession>A0ABP7DKX5</accession>
<dbReference type="Proteomes" id="UP001500752">
    <property type="component" value="Unassembled WGS sequence"/>
</dbReference>
<reference evidence="3" key="1">
    <citation type="journal article" date="2019" name="Int. J. Syst. Evol. Microbiol.">
        <title>The Global Catalogue of Microorganisms (GCM) 10K type strain sequencing project: providing services to taxonomists for standard genome sequencing and annotation.</title>
        <authorList>
            <consortium name="The Broad Institute Genomics Platform"/>
            <consortium name="The Broad Institute Genome Sequencing Center for Infectious Disease"/>
            <person name="Wu L."/>
            <person name="Ma J."/>
        </authorList>
    </citation>
    <scope>NUCLEOTIDE SEQUENCE [LARGE SCALE GENOMIC DNA]</scope>
    <source>
        <strain evidence="3">JCM 30742</strain>
    </source>
</reference>
<name>A0ABP7DKX5_9MICC</name>
<keyword evidence="3" id="KW-1185">Reference proteome</keyword>
<feature type="domain" description="Phage FDXHR zinc binding" evidence="1">
    <location>
        <begin position="4"/>
        <end position="50"/>
    </location>
</feature>
<organism evidence="2 3">
    <name type="scientific">Arthrobacter ginkgonis</name>
    <dbReference type="NCBI Taxonomy" id="1630594"/>
    <lineage>
        <taxon>Bacteria</taxon>
        <taxon>Bacillati</taxon>
        <taxon>Actinomycetota</taxon>
        <taxon>Actinomycetes</taxon>
        <taxon>Micrococcales</taxon>
        <taxon>Micrococcaceae</taxon>
        <taxon>Arthrobacter</taxon>
    </lineage>
</organism>
<evidence type="ECO:0000313" key="3">
    <source>
        <dbReference type="Proteomes" id="UP001500752"/>
    </source>
</evidence>
<dbReference type="InterPro" id="IPR058158">
    <property type="entry name" value="Phage_zn-bd_3"/>
</dbReference>
<sequence>MASVTHPKCGKTFPGGERTGHCGACCETFIGLISFEAHRVGEHGTPDRRCELKPYISHRKEYPHTTLFGHWPDERGFWHFGEKLTDEQKATVFGGRK</sequence>
<evidence type="ECO:0000259" key="1">
    <source>
        <dbReference type="Pfam" id="PF24071"/>
    </source>
</evidence>
<dbReference type="EMBL" id="BAABEO010000053">
    <property type="protein sequence ID" value="GAA3705848.1"/>
    <property type="molecule type" value="Genomic_DNA"/>
</dbReference>
<dbReference type="RefSeq" id="WP_345154902.1">
    <property type="nucleotide sequence ID" value="NZ_BAABEO010000053.1"/>
</dbReference>
<protein>
    <recommendedName>
        <fullName evidence="1">Phage FDXHR zinc binding domain-containing protein</fullName>
    </recommendedName>
</protein>
<evidence type="ECO:0000313" key="2">
    <source>
        <dbReference type="EMBL" id="GAA3705848.1"/>
    </source>
</evidence>